<keyword evidence="5 10" id="KW-0552">Olfaction</keyword>
<dbReference type="PANTHER" id="PTHR21137:SF35">
    <property type="entry name" value="ODORANT RECEPTOR 19A-RELATED"/>
    <property type="match status" value="1"/>
</dbReference>
<evidence type="ECO:0000256" key="6">
    <source>
        <dbReference type="ARBA" id="ARBA00022989"/>
    </source>
</evidence>
<keyword evidence="2" id="KW-1003">Cell membrane</keyword>
<evidence type="ECO:0000256" key="5">
    <source>
        <dbReference type="ARBA" id="ARBA00022725"/>
    </source>
</evidence>
<feature type="transmembrane region" description="Helical" evidence="10">
    <location>
        <begin position="117"/>
        <end position="135"/>
    </location>
</feature>
<comment type="caution">
    <text evidence="11">The sequence shown here is derived from an EMBL/GenBank/DDBJ whole genome shotgun (WGS) entry which is preliminary data.</text>
</comment>
<protein>
    <recommendedName>
        <fullName evidence="10">Odorant receptor</fullName>
    </recommendedName>
</protein>
<dbReference type="Proteomes" id="UP001458880">
    <property type="component" value="Unassembled WGS sequence"/>
</dbReference>
<comment type="subcellular location">
    <subcellularLocation>
        <location evidence="1 10">Cell membrane</location>
        <topology evidence="1 10">Multi-pass membrane protein</topology>
    </subcellularLocation>
</comment>
<evidence type="ECO:0000256" key="9">
    <source>
        <dbReference type="ARBA" id="ARBA00023224"/>
    </source>
</evidence>
<keyword evidence="3 10" id="KW-0716">Sensory transduction</keyword>
<dbReference type="EMBL" id="JASPKY010000055">
    <property type="protein sequence ID" value="KAK9744746.1"/>
    <property type="molecule type" value="Genomic_DNA"/>
</dbReference>
<feature type="transmembrane region" description="Helical" evidence="10">
    <location>
        <begin position="29"/>
        <end position="49"/>
    </location>
</feature>
<organism evidence="11 12">
    <name type="scientific">Popillia japonica</name>
    <name type="common">Japanese beetle</name>
    <dbReference type="NCBI Taxonomy" id="7064"/>
    <lineage>
        <taxon>Eukaryota</taxon>
        <taxon>Metazoa</taxon>
        <taxon>Ecdysozoa</taxon>
        <taxon>Arthropoda</taxon>
        <taxon>Hexapoda</taxon>
        <taxon>Insecta</taxon>
        <taxon>Pterygota</taxon>
        <taxon>Neoptera</taxon>
        <taxon>Endopterygota</taxon>
        <taxon>Coleoptera</taxon>
        <taxon>Polyphaga</taxon>
        <taxon>Scarabaeiformia</taxon>
        <taxon>Scarabaeidae</taxon>
        <taxon>Rutelinae</taxon>
        <taxon>Popillia</taxon>
    </lineage>
</organism>
<keyword evidence="7 10" id="KW-0472">Membrane</keyword>
<comment type="similarity">
    <text evidence="10">Belongs to the insect chemoreceptor superfamily. Heteromeric odorant receptor channel (TC 1.A.69) family.</text>
</comment>
<evidence type="ECO:0000313" key="11">
    <source>
        <dbReference type="EMBL" id="KAK9744746.1"/>
    </source>
</evidence>
<reference evidence="11 12" key="1">
    <citation type="journal article" date="2024" name="BMC Genomics">
        <title>De novo assembly and annotation of Popillia japonica's genome with initial clues to its potential as an invasive pest.</title>
        <authorList>
            <person name="Cucini C."/>
            <person name="Boschi S."/>
            <person name="Funari R."/>
            <person name="Cardaioli E."/>
            <person name="Iannotti N."/>
            <person name="Marturano G."/>
            <person name="Paoli F."/>
            <person name="Bruttini M."/>
            <person name="Carapelli A."/>
            <person name="Frati F."/>
            <person name="Nardi F."/>
        </authorList>
    </citation>
    <scope>NUCLEOTIDE SEQUENCE [LARGE SCALE GENOMIC DNA]</scope>
    <source>
        <strain evidence="11">DMR45628</strain>
    </source>
</reference>
<evidence type="ECO:0000256" key="8">
    <source>
        <dbReference type="ARBA" id="ARBA00023170"/>
    </source>
</evidence>
<name>A0AAW1MAG7_POPJA</name>
<keyword evidence="8 10" id="KW-0675">Receptor</keyword>
<dbReference type="GO" id="GO:0007165">
    <property type="term" value="P:signal transduction"/>
    <property type="evidence" value="ECO:0007669"/>
    <property type="project" value="UniProtKB-KW"/>
</dbReference>
<feature type="transmembrane region" description="Helical" evidence="10">
    <location>
        <begin position="172"/>
        <end position="193"/>
    </location>
</feature>
<evidence type="ECO:0000256" key="2">
    <source>
        <dbReference type="ARBA" id="ARBA00022475"/>
    </source>
</evidence>
<keyword evidence="4 10" id="KW-0812">Transmembrane</keyword>
<evidence type="ECO:0000256" key="1">
    <source>
        <dbReference type="ARBA" id="ARBA00004651"/>
    </source>
</evidence>
<keyword evidence="9 10" id="KW-0807">Transducer</keyword>
<dbReference type="PANTHER" id="PTHR21137">
    <property type="entry name" value="ODORANT RECEPTOR"/>
    <property type="match status" value="1"/>
</dbReference>
<accession>A0AAW1MAG7</accession>
<sequence length="382" mass="44510">MEDEVVDTGLSFMKIFGEYTHYGSKKLQIFRIFNITTFAIALWFTVANLQHATGVGYMKTIEGISTLFHITIKYLFLIYYKKNIENILDATSKFWKYDNISNKMSQQLKLTFARIKYAQIYLMSAMFFVIIMYWLKPYYNKETTFIYDCWINPDSIILETIVLACQYYATGASIPIVLGCDFVYLTYTVQYAVQLRILNRKFRKINITTSATELDGYVRQHQFLLSQADSKEITTSLIYAAGLYVEFGYYTFPADILVSELKNISNSIYASFWYEQDIKIQKVLLLVMMQAQRQQYMSMSGIAEMNVDILSSLRNVSDAIYSSCWYEKDIKIRKILLFIMMRAQRQKYLSVGGIVELNVDAFSSVVRKTFSFYAVSKNVLND</sequence>
<dbReference type="AlphaFoldDB" id="A0AAW1MAG7"/>
<dbReference type="InterPro" id="IPR004117">
    <property type="entry name" value="7tm6_olfct_rcpt"/>
</dbReference>
<dbReference type="GO" id="GO:0005549">
    <property type="term" value="F:odorant binding"/>
    <property type="evidence" value="ECO:0007669"/>
    <property type="project" value="InterPro"/>
</dbReference>
<evidence type="ECO:0000313" key="12">
    <source>
        <dbReference type="Proteomes" id="UP001458880"/>
    </source>
</evidence>
<proteinExistence type="inferred from homology"/>
<dbReference type="Pfam" id="PF02949">
    <property type="entry name" value="7tm_6"/>
    <property type="match status" value="1"/>
</dbReference>
<dbReference type="GO" id="GO:0004984">
    <property type="term" value="F:olfactory receptor activity"/>
    <property type="evidence" value="ECO:0007669"/>
    <property type="project" value="InterPro"/>
</dbReference>
<evidence type="ECO:0000256" key="4">
    <source>
        <dbReference type="ARBA" id="ARBA00022692"/>
    </source>
</evidence>
<keyword evidence="12" id="KW-1185">Reference proteome</keyword>
<gene>
    <name evidence="11" type="ORF">QE152_g7574</name>
</gene>
<evidence type="ECO:0000256" key="3">
    <source>
        <dbReference type="ARBA" id="ARBA00022606"/>
    </source>
</evidence>
<evidence type="ECO:0000256" key="7">
    <source>
        <dbReference type="ARBA" id="ARBA00023136"/>
    </source>
</evidence>
<evidence type="ECO:0000256" key="10">
    <source>
        <dbReference type="RuleBase" id="RU351113"/>
    </source>
</evidence>
<keyword evidence="6 10" id="KW-1133">Transmembrane helix</keyword>
<dbReference type="GO" id="GO:0005886">
    <property type="term" value="C:plasma membrane"/>
    <property type="evidence" value="ECO:0007669"/>
    <property type="project" value="UniProtKB-SubCell"/>
</dbReference>
<comment type="caution">
    <text evidence="10">Lacks conserved residue(s) required for the propagation of feature annotation.</text>
</comment>